<accession>A0A0R2CNL3</accession>
<dbReference type="STRING" id="1423802.FC56_GL000879"/>
<feature type="transmembrane region" description="Helical" evidence="2">
    <location>
        <begin position="85"/>
        <end position="113"/>
    </location>
</feature>
<dbReference type="InterPro" id="IPR052710">
    <property type="entry name" value="CAAX_protease"/>
</dbReference>
<dbReference type="PANTHER" id="PTHR36435">
    <property type="entry name" value="SLR1288 PROTEIN"/>
    <property type="match status" value="1"/>
</dbReference>
<dbReference type="AlphaFoldDB" id="A0A0R2CNL3"/>
<feature type="transmembrane region" description="Helical" evidence="2">
    <location>
        <begin position="133"/>
        <end position="155"/>
    </location>
</feature>
<dbReference type="RefSeq" id="WP_056978660.1">
    <property type="nucleotide sequence ID" value="NZ_AYZR01000009.1"/>
</dbReference>
<gene>
    <name evidence="4" type="ORF">FC56_GL000879</name>
</gene>
<keyword evidence="2" id="KW-0472">Membrane</keyword>
<feature type="transmembrane region" description="Helical" evidence="2">
    <location>
        <begin position="12"/>
        <end position="32"/>
    </location>
</feature>
<keyword evidence="5" id="KW-1185">Reference proteome</keyword>
<keyword evidence="2" id="KW-0812">Transmembrane</keyword>
<name>A0A0R2CNL3_9LACO</name>
<dbReference type="Pfam" id="PF02517">
    <property type="entry name" value="Rce1-like"/>
    <property type="match status" value="1"/>
</dbReference>
<keyword evidence="2" id="KW-1133">Transmembrane helix</keyword>
<sequence length="223" mass="25740">MRYLFLKGGQIVKWLFFLFIYLLSSTLISIAGEFPNQPDRMAQFLGIGLISSAISLGFIGWRYWVQLQANNPRNFGKYPITWQKVSRLFLLFAAMLVLQYIWSLLITLGILQFPANQQAVDVAANQMPFWNNLFAVAVAPFFEELIFRGIFLNYFFAKNTKWNNFFGILVSGLLFGLGHEPSFDSTLLMYSAMGWLLGLTYLRFRDIRFNTALHIMNNLLTVI</sequence>
<dbReference type="InterPro" id="IPR003675">
    <property type="entry name" value="Rce1/LyrA-like_dom"/>
</dbReference>
<feature type="transmembrane region" description="Helical" evidence="2">
    <location>
        <begin position="185"/>
        <end position="204"/>
    </location>
</feature>
<dbReference type="Proteomes" id="UP000051256">
    <property type="component" value="Unassembled WGS sequence"/>
</dbReference>
<comment type="similarity">
    <text evidence="1">Belongs to the UPF0177 family.</text>
</comment>
<dbReference type="PANTHER" id="PTHR36435:SF1">
    <property type="entry name" value="CAAX AMINO TERMINAL PROTEASE FAMILY PROTEIN"/>
    <property type="match status" value="1"/>
</dbReference>
<keyword evidence="4" id="KW-0378">Hydrolase</keyword>
<feature type="domain" description="CAAX prenyl protease 2/Lysostaphin resistance protein A-like" evidence="3">
    <location>
        <begin position="127"/>
        <end position="220"/>
    </location>
</feature>
<reference evidence="4 5" key="1">
    <citation type="journal article" date="2015" name="Genome Announc.">
        <title>Expanding the biotechnology potential of lactobacilli through comparative genomics of 213 strains and associated genera.</title>
        <authorList>
            <person name="Sun Z."/>
            <person name="Harris H.M."/>
            <person name="McCann A."/>
            <person name="Guo C."/>
            <person name="Argimon S."/>
            <person name="Zhang W."/>
            <person name="Yang X."/>
            <person name="Jeffery I.B."/>
            <person name="Cooney J.C."/>
            <person name="Kagawa T.F."/>
            <person name="Liu W."/>
            <person name="Song Y."/>
            <person name="Salvetti E."/>
            <person name="Wrobel A."/>
            <person name="Rasinkangas P."/>
            <person name="Parkhill J."/>
            <person name="Rea M.C."/>
            <person name="O'Sullivan O."/>
            <person name="Ritari J."/>
            <person name="Douillard F.P."/>
            <person name="Paul Ross R."/>
            <person name="Yang R."/>
            <person name="Briner A.E."/>
            <person name="Felis G.E."/>
            <person name="de Vos W.M."/>
            <person name="Barrangou R."/>
            <person name="Klaenhammer T.R."/>
            <person name="Caufield P.W."/>
            <person name="Cui Y."/>
            <person name="Zhang H."/>
            <person name="O'Toole P.W."/>
        </authorList>
    </citation>
    <scope>NUCLEOTIDE SEQUENCE [LARGE SCALE GENOMIC DNA]</scope>
    <source>
        <strain evidence="4 5">DSM 24302</strain>
    </source>
</reference>
<evidence type="ECO:0000256" key="2">
    <source>
        <dbReference type="SAM" id="Phobius"/>
    </source>
</evidence>
<proteinExistence type="inferred from homology"/>
<evidence type="ECO:0000256" key="1">
    <source>
        <dbReference type="ARBA" id="ARBA00009067"/>
    </source>
</evidence>
<dbReference type="GO" id="GO:0006508">
    <property type="term" value="P:proteolysis"/>
    <property type="evidence" value="ECO:0007669"/>
    <property type="project" value="UniProtKB-KW"/>
</dbReference>
<feature type="transmembrane region" description="Helical" evidence="2">
    <location>
        <begin position="44"/>
        <end position="64"/>
    </location>
</feature>
<evidence type="ECO:0000259" key="3">
    <source>
        <dbReference type="Pfam" id="PF02517"/>
    </source>
</evidence>
<dbReference type="GO" id="GO:0080120">
    <property type="term" value="P:CAAX-box protein maturation"/>
    <property type="evidence" value="ECO:0007669"/>
    <property type="project" value="UniProtKB-ARBA"/>
</dbReference>
<comment type="caution">
    <text evidence="4">The sequence shown here is derived from an EMBL/GenBank/DDBJ whole genome shotgun (WGS) entry which is preliminary data.</text>
</comment>
<dbReference type="EMBL" id="AYZR01000009">
    <property type="protein sequence ID" value="KRM93214.1"/>
    <property type="molecule type" value="Genomic_DNA"/>
</dbReference>
<feature type="transmembrane region" description="Helical" evidence="2">
    <location>
        <begin position="162"/>
        <end position="179"/>
    </location>
</feature>
<dbReference type="PATRIC" id="fig|1423802.4.peg.892"/>
<organism evidence="4 5">
    <name type="scientific">Lentilactobacillus senioris DSM 24302 = JCM 17472</name>
    <dbReference type="NCBI Taxonomy" id="1423802"/>
    <lineage>
        <taxon>Bacteria</taxon>
        <taxon>Bacillati</taxon>
        <taxon>Bacillota</taxon>
        <taxon>Bacilli</taxon>
        <taxon>Lactobacillales</taxon>
        <taxon>Lactobacillaceae</taxon>
        <taxon>Lentilactobacillus</taxon>
    </lineage>
</organism>
<evidence type="ECO:0000313" key="4">
    <source>
        <dbReference type="EMBL" id="KRM93214.1"/>
    </source>
</evidence>
<keyword evidence="4" id="KW-0645">Protease</keyword>
<protein>
    <submittedName>
        <fullName evidence="4">CAAX amino terminal protease family protein</fullName>
    </submittedName>
</protein>
<evidence type="ECO:0000313" key="5">
    <source>
        <dbReference type="Proteomes" id="UP000051256"/>
    </source>
</evidence>
<dbReference type="GO" id="GO:0004175">
    <property type="term" value="F:endopeptidase activity"/>
    <property type="evidence" value="ECO:0007669"/>
    <property type="project" value="UniProtKB-ARBA"/>
</dbReference>